<name>A0ABS3GRY7_9NEIS</name>
<keyword evidence="4 7" id="KW-1133">Transmembrane helix</keyword>
<feature type="transmembrane region" description="Helical" evidence="7">
    <location>
        <begin position="76"/>
        <end position="94"/>
    </location>
</feature>
<organism evidence="8 9">
    <name type="scientific">Chromobacterium haemolyticum</name>
    <dbReference type="NCBI Taxonomy" id="394935"/>
    <lineage>
        <taxon>Bacteria</taxon>
        <taxon>Pseudomonadati</taxon>
        <taxon>Pseudomonadota</taxon>
        <taxon>Betaproteobacteria</taxon>
        <taxon>Neisseriales</taxon>
        <taxon>Chromobacteriaceae</taxon>
        <taxon>Chromobacterium</taxon>
    </lineage>
</organism>
<dbReference type="Gene3D" id="1.10.357.140">
    <property type="entry name" value="UbiA prenyltransferase"/>
    <property type="match status" value="1"/>
</dbReference>
<evidence type="ECO:0000256" key="4">
    <source>
        <dbReference type="ARBA" id="ARBA00022989"/>
    </source>
</evidence>
<protein>
    <submittedName>
        <fullName evidence="8">UbiA family prenyltransferase</fullName>
    </submittedName>
</protein>
<feature type="compositionally biased region" description="Basic residues" evidence="6">
    <location>
        <begin position="20"/>
        <end position="31"/>
    </location>
</feature>
<accession>A0ABS3GRY7</accession>
<sequence length="320" mass="33588">MGGGPAAMSGQRALPIPKTSARRRLSRRHARQTRRRVAGVWSLALRLGRVSNLPTVWSNVLAGAVLSGHAVTGGPLALLLLSLSLIYVAGMYLNDVCDRHIDARERPERPIPSGLASARLVLLAGAAQLAVGVALLAALGLPALLAGLCLAATVVLYDLWHKHNPLSPLLMALCRMQVYLISGLALGAGALSGPLLLAALALLAYLIALTYVAKQEGRAGLGRLAPLLGLAAPPLYLLSQPFQPWALPFLLLSLGWSAHCLRLAWPGPGRDMPRAVGGLIAGIALADALFIAAAGQPQWAALAVLAAWLTRTWQRRVPGT</sequence>
<dbReference type="EMBL" id="JAFLRD010000015">
    <property type="protein sequence ID" value="MBO0417364.1"/>
    <property type="molecule type" value="Genomic_DNA"/>
</dbReference>
<evidence type="ECO:0000256" key="6">
    <source>
        <dbReference type="SAM" id="MobiDB-lite"/>
    </source>
</evidence>
<dbReference type="Pfam" id="PF01040">
    <property type="entry name" value="UbiA"/>
    <property type="match status" value="1"/>
</dbReference>
<comment type="caution">
    <text evidence="8">The sequence shown here is derived from an EMBL/GenBank/DDBJ whole genome shotgun (WGS) entry which is preliminary data.</text>
</comment>
<evidence type="ECO:0000256" key="7">
    <source>
        <dbReference type="SAM" id="Phobius"/>
    </source>
</evidence>
<dbReference type="InterPro" id="IPR044878">
    <property type="entry name" value="UbiA_sf"/>
</dbReference>
<evidence type="ECO:0000256" key="2">
    <source>
        <dbReference type="ARBA" id="ARBA00022475"/>
    </source>
</evidence>
<keyword evidence="3 7" id="KW-0812">Transmembrane</keyword>
<feature type="transmembrane region" description="Helical" evidence="7">
    <location>
        <begin position="276"/>
        <end position="295"/>
    </location>
</feature>
<dbReference type="PANTHER" id="PTHR42723">
    <property type="entry name" value="CHLOROPHYLL SYNTHASE"/>
    <property type="match status" value="1"/>
</dbReference>
<keyword evidence="9" id="KW-1185">Reference proteome</keyword>
<dbReference type="PANTHER" id="PTHR42723:SF1">
    <property type="entry name" value="CHLOROPHYLL SYNTHASE, CHLOROPLASTIC"/>
    <property type="match status" value="1"/>
</dbReference>
<evidence type="ECO:0000313" key="8">
    <source>
        <dbReference type="EMBL" id="MBO0417364.1"/>
    </source>
</evidence>
<feature type="transmembrane region" description="Helical" evidence="7">
    <location>
        <begin position="245"/>
        <end position="264"/>
    </location>
</feature>
<dbReference type="Proteomes" id="UP000664349">
    <property type="component" value="Unassembled WGS sequence"/>
</dbReference>
<feature type="region of interest" description="Disordered" evidence="6">
    <location>
        <begin position="1"/>
        <end position="31"/>
    </location>
</feature>
<reference evidence="8 9" key="1">
    <citation type="submission" date="2021-03" db="EMBL/GenBank/DDBJ databases">
        <title>First Case of infection caused by Chromobacterium haemolyticum derived from water in China.</title>
        <authorList>
            <person name="Chen J."/>
            <person name="Liu C."/>
        </authorList>
    </citation>
    <scope>NUCLEOTIDE SEQUENCE [LARGE SCALE GENOMIC DNA]</scope>
    <source>
        <strain evidence="8 9">WJ-5</strain>
    </source>
</reference>
<feature type="transmembrane region" description="Helical" evidence="7">
    <location>
        <begin position="143"/>
        <end position="160"/>
    </location>
</feature>
<proteinExistence type="predicted"/>
<keyword evidence="2" id="KW-1003">Cell membrane</keyword>
<dbReference type="RefSeq" id="WP_200123082.1">
    <property type="nucleotide sequence ID" value="NZ_JAFLRD010000015.1"/>
</dbReference>
<evidence type="ECO:0000313" key="9">
    <source>
        <dbReference type="Proteomes" id="UP000664349"/>
    </source>
</evidence>
<gene>
    <name evidence="8" type="ORF">J1C50_17770</name>
</gene>
<evidence type="ECO:0000256" key="1">
    <source>
        <dbReference type="ARBA" id="ARBA00004141"/>
    </source>
</evidence>
<feature type="transmembrane region" description="Helical" evidence="7">
    <location>
        <begin position="220"/>
        <end position="239"/>
    </location>
</feature>
<keyword evidence="5 7" id="KW-0472">Membrane</keyword>
<feature type="transmembrane region" description="Helical" evidence="7">
    <location>
        <begin position="195"/>
        <end position="213"/>
    </location>
</feature>
<evidence type="ECO:0000256" key="3">
    <source>
        <dbReference type="ARBA" id="ARBA00022692"/>
    </source>
</evidence>
<evidence type="ECO:0000256" key="5">
    <source>
        <dbReference type="ARBA" id="ARBA00023136"/>
    </source>
</evidence>
<dbReference type="InterPro" id="IPR050475">
    <property type="entry name" value="Prenyltransferase_related"/>
</dbReference>
<comment type="subcellular location">
    <subcellularLocation>
        <location evidence="1">Membrane</location>
        <topology evidence="1">Multi-pass membrane protein</topology>
    </subcellularLocation>
</comment>
<dbReference type="InterPro" id="IPR000537">
    <property type="entry name" value="UbiA_prenyltransferase"/>
</dbReference>